<gene>
    <name evidence="1" type="ORF">HETSPECPRED_008256</name>
</gene>
<dbReference type="EMBL" id="CAJPDS010000061">
    <property type="protein sequence ID" value="CAF9932027.1"/>
    <property type="molecule type" value="Genomic_DNA"/>
</dbReference>
<keyword evidence="2" id="KW-1185">Reference proteome</keyword>
<evidence type="ECO:0000313" key="2">
    <source>
        <dbReference type="Proteomes" id="UP000664521"/>
    </source>
</evidence>
<organism evidence="1 2">
    <name type="scientific">Heterodermia speciosa</name>
    <dbReference type="NCBI Taxonomy" id="116794"/>
    <lineage>
        <taxon>Eukaryota</taxon>
        <taxon>Fungi</taxon>
        <taxon>Dikarya</taxon>
        <taxon>Ascomycota</taxon>
        <taxon>Pezizomycotina</taxon>
        <taxon>Lecanoromycetes</taxon>
        <taxon>OSLEUM clade</taxon>
        <taxon>Lecanoromycetidae</taxon>
        <taxon>Caliciales</taxon>
        <taxon>Physciaceae</taxon>
        <taxon>Heterodermia</taxon>
    </lineage>
</organism>
<proteinExistence type="predicted"/>
<accession>A0A8H3FZW0</accession>
<evidence type="ECO:0000313" key="1">
    <source>
        <dbReference type="EMBL" id="CAF9932027.1"/>
    </source>
</evidence>
<reference evidence="1" key="1">
    <citation type="submission" date="2021-03" db="EMBL/GenBank/DDBJ databases">
        <authorList>
            <person name="Tagirdzhanova G."/>
        </authorList>
    </citation>
    <scope>NUCLEOTIDE SEQUENCE</scope>
</reference>
<name>A0A8H3FZW0_9LECA</name>
<dbReference type="OrthoDB" id="2968825at2759"/>
<comment type="caution">
    <text evidence="1">The sequence shown here is derived from an EMBL/GenBank/DDBJ whole genome shotgun (WGS) entry which is preliminary data.</text>
</comment>
<dbReference type="Proteomes" id="UP000664521">
    <property type="component" value="Unassembled WGS sequence"/>
</dbReference>
<dbReference type="AlphaFoldDB" id="A0A8H3FZW0"/>
<sequence>MTGRGSGKIFHPSPNPTVKIGLTVSLSPPNLPIFPLTSHPSEPFHIVITARILSTPHPSLPITLCTHRNPFEGFSGSPTFKDIYRVYPAPTDLTTPMYERKKISLFFGWPHYVTPLSDDLKDFMDFVTIPSLDSGQSVSVQHEVRRSNIEKAEVSAGEVYEVHMTEKCMGTTWWQYGALEEGVRIGYHKGDIDREGWARDEEEERACREARERRERGERVARGEEPEGLELVDEGGAVRFEVVELDARQS</sequence>
<protein>
    <submittedName>
        <fullName evidence="1">Uncharacterized protein</fullName>
    </submittedName>
</protein>